<dbReference type="AlphaFoldDB" id="A0A381SB38"/>
<protein>
    <recommendedName>
        <fullName evidence="9">Rod shape-determining protein MreD</fullName>
    </recommendedName>
</protein>
<evidence type="ECO:0000313" key="8">
    <source>
        <dbReference type="EMBL" id="SVA00518.1"/>
    </source>
</evidence>
<evidence type="ECO:0000256" key="6">
    <source>
        <dbReference type="ARBA" id="ARBA00023136"/>
    </source>
</evidence>
<evidence type="ECO:0000256" key="1">
    <source>
        <dbReference type="ARBA" id="ARBA00004651"/>
    </source>
</evidence>
<gene>
    <name evidence="8" type="ORF">METZ01_LOCUS53372</name>
</gene>
<dbReference type="NCBIfam" id="TIGR03426">
    <property type="entry name" value="shape_MreD"/>
    <property type="match status" value="1"/>
</dbReference>
<dbReference type="EMBL" id="UINC01002811">
    <property type="protein sequence ID" value="SVA00518.1"/>
    <property type="molecule type" value="Genomic_DNA"/>
</dbReference>
<sequence>MDRIRPWLILVGVFLLQFFLSELLAIQYYRPDFVVIFILYFGLFFGSYYGVIAGFIIGIFIDLTPLASYFGLSSMTYSITGYLAGHLQDKYIRWSPFAFHAAWLCIIAFHFLLFTYVRYQLLFEVDMLQYLLRWFLTMTYTLIFLLILQFFFPVKRIQGA</sequence>
<feature type="transmembrane region" description="Helical" evidence="7">
    <location>
        <begin position="33"/>
        <end position="61"/>
    </location>
</feature>
<evidence type="ECO:0000256" key="7">
    <source>
        <dbReference type="SAM" id="Phobius"/>
    </source>
</evidence>
<feature type="transmembrane region" description="Helical" evidence="7">
    <location>
        <begin position="97"/>
        <end position="119"/>
    </location>
</feature>
<reference evidence="8" key="1">
    <citation type="submission" date="2018-05" db="EMBL/GenBank/DDBJ databases">
        <authorList>
            <person name="Lanie J.A."/>
            <person name="Ng W.-L."/>
            <person name="Kazmierczak K.M."/>
            <person name="Andrzejewski T.M."/>
            <person name="Davidsen T.M."/>
            <person name="Wayne K.J."/>
            <person name="Tettelin H."/>
            <person name="Glass J.I."/>
            <person name="Rusch D."/>
            <person name="Podicherti R."/>
            <person name="Tsui H.-C.T."/>
            <person name="Winkler M.E."/>
        </authorList>
    </citation>
    <scope>NUCLEOTIDE SEQUENCE</scope>
</reference>
<keyword evidence="6 7" id="KW-0472">Membrane</keyword>
<proteinExistence type="predicted"/>
<feature type="transmembrane region" description="Helical" evidence="7">
    <location>
        <begin position="6"/>
        <end position="26"/>
    </location>
</feature>
<evidence type="ECO:0000256" key="5">
    <source>
        <dbReference type="ARBA" id="ARBA00022989"/>
    </source>
</evidence>
<evidence type="ECO:0000256" key="2">
    <source>
        <dbReference type="ARBA" id="ARBA00022475"/>
    </source>
</evidence>
<accession>A0A381SB38</accession>
<keyword evidence="4" id="KW-0133">Cell shape</keyword>
<feature type="transmembrane region" description="Helical" evidence="7">
    <location>
        <begin position="67"/>
        <end position="85"/>
    </location>
</feature>
<comment type="subcellular location">
    <subcellularLocation>
        <location evidence="1">Cell membrane</location>
        <topology evidence="1">Multi-pass membrane protein</topology>
    </subcellularLocation>
</comment>
<organism evidence="8">
    <name type="scientific">marine metagenome</name>
    <dbReference type="NCBI Taxonomy" id="408172"/>
    <lineage>
        <taxon>unclassified sequences</taxon>
        <taxon>metagenomes</taxon>
        <taxon>ecological metagenomes</taxon>
    </lineage>
</organism>
<dbReference type="GO" id="GO:0008360">
    <property type="term" value="P:regulation of cell shape"/>
    <property type="evidence" value="ECO:0007669"/>
    <property type="project" value="UniProtKB-KW"/>
</dbReference>
<evidence type="ECO:0000256" key="3">
    <source>
        <dbReference type="ARBA" id="ARBA00022692"/>
    </source>
</evidence>
<evidence type="ECO:0008006" key="9">
    <source>
        <dbReference type="Google" id="ProtNLM"/>
    </source>
</evidence>
<dbReference type="Pfam" id="PF04093">
    <property type="entry name" value="MreD"/>
    <property type="match status" value="1"/>
</dbReference>
<dbReference type="InterPro" id="IPR007227">
    <property type="entry name" value="Cell_shape_determining_MreD"/>
</dbReference>
<name>A0A381SB38_9ZZZZ</name>
<evidence type="ECO:0000256" key="4">
    <source>
        <dbReference type="ARBA" id="ARBA00022960"/>
    </source>
</evidence>
<feature type="transmembrane region" description="Helical" evidence="7">
    <location>
        <begin position="131"/>
        <end position="152"/>
    </location>
</feature>
<keyword evidence="5 7" id="KW-1133">Transmembrane helix</keyword>
<keyword evidence="2" id="KW-1003">Cell membrane</keyword>
<dbReference type="GO" id="GO:0005886">
    <property type="term" value="C:plasma membrane"/>
    <property type="evidence" value="ECO:0007669"/>
    <property type="project" value="UniProtKB-SubCell"/>
</dbReference>
<keyword evidence="3 7" id="KW-0812">Transmembrane</keyword>